<name>A0ABU8L660_9HYPH</name>
<dbReference type="Gene3D" id="3.40.50.880">
    <property type="match status" value="1"/>
</dbReference>
<dbReference type="RefSeq" id="WP_337109124.1">
    <property type="nucleotide sequence ID" value="NZ_JAPYKS010000036.1"/>
</dbReference>
<sequence>RGRTVAWTTDIGPHWLSQDFLGWPLYGRLMGNMVRWLAGNE</sequence>
<evidence type="ECO:0000313" key="3">
    <source>
        <dbReference type="Proteomes" id="UP001387293"/>
    </source>
</evidence>
<keyword evidence="2" id="KW-0315">Glutamine amidotransferase</keyword>
<reference evidence="2 3" key="1">
    <citation type="submission" date="2022-12" db="EMBL/GenBank/DDBJ databases">
        <authorList>
            <person name="Muema E."/>
        </authorList>
    </citation>
    <scope>NUCLEOTIDE SEQUENCE [LARGE SCALE GENOMIC DNA]</scope>
    <source>
        <strain evidence="3">1326</strain>
    </source>
</reference>
<evidence type="ECO:0000313" key="2">
    <source>
        <dbReference type="EMBL" id="MEI9412749.1"/>
    </source>
</evidence>
<dbReference type="InterPro" id="IPR029062">
    <property type="entry name" value="Class_I_gatase-like"/>
</dbReference>
<dbReference type="InterPro" id="IPR010768">
    <property type="entry name" value="GATase1-like"/>
</dbReference>
<comment type="caution">
    <text evidence="2">The sequence shown here is derived from an EMBL/GenBank/DDBJ whole genome shotgun (WGS) entry which is preliminary data.</text>
</comment>
<keyword evidence="3" id="KW-1185">Reference proteome</keyword>
<dbReference type="EMBL" id="JAPYKS010000036">
    <property type="protein sequence ID" value="MEI9412749.1"/>
    <property type="molecule type" value="Genomic_DNA"/>
</dbReference>
<feature type="non-terminal residue" evidence="2">
    <location>
        <position position="1"/>
    </location>
</feature>
<organism evidence="2 3">
    <name type="scientific">Mesorhizobium salmacidum</name>
    <dbReference type="NCBI Taxonomy" id="3015171"/>
    <lineage>
        <taxon>Bacteria</taxon>
        <taxon>Pseudomonadati</taxon>
        <taxon>Pseudomonadota</taxon>
        <taxon>Alphaproteobacteria</taxon>
        <taxon>Hyphomicrobiales</taxon>
        <taxon>Phyllobacteriaceae</taxon>
        <taxon>Mesorhizobium</taxon>
    </lineage>
</organism>
<dbReference type="SUPFAM" id="SSF52317">
    <property type="entry name" value="Class I glutamine amidotransferase-like"/>
    <property type="match status" value="1"/>
</dbReference>
<feature type="domain" description="Putative glutamine amidotransferase" evidence="1">
    <location>
        <begin position="1"/>
        <end position="38"/>
    </location>
</feature>
<accession>A0ABU8L660</accession>
<gene>
    <name evidence="2" type="ORF">O7A60_28970</name>
</gene>
<dbReference type="Proteomes" id="UP001387293">
    <property type="component" value="Unassembled WGS sequence"/>
</dbReference>
<proteinExistence type="predicted"/>
<protein>
    <submittedName>
        <fullName evidence="2">Glutamine amidotransferase</fullName>
    </submittedName>
</protein>
<dbReference type="Pfam" id="PF07090">
    <property type="entry name" value="GATase1_like"/>
    <property type="match status" value="1"/>
</dbReference>
<evidence type="ECO:0000259" key="1">
    <source>
        <dbReference type="Pfam" id="PF07090"/>
    </source>
</evidence>